<comment type="caution">
    <text evidence="2">The sequence shown here is derived from an EMBL/GenBank/DDBJ whole genome shotgun (WGS) entry which is preliminary data.</text>
</comment>
<dbReference type="InterPro" id="IPR012347">
    <property type="entry name" value="Ferritin-like"/>
</dbReference>
<dbReference type="EMBL" id="SAWZ01000007">
    <property type="protein sequence ID" value="RXR03448.1"/>
    <property type="molecule type" value="Genomic_DNA"/>
</dbReference>
<reference evidence="2 3" key="1">
    <citation type="submission" date="2019-01" db="EMBL/GenBank/DDBJ databases">
        <title>Pseudoxanthomonas composti sp. nov., isolated from compost.</title>
        <authorList>
            <person name="Yang G."/>
        </authorList>
    </citation>
    <scope>NUCLEOTIDE SEQUENCE [LARGE SCALE GENOMIC DNA]</scope>
    <source>
        <strain evidence="2 3">GSS15</strain>
    </source>
</reference>
<proteinExistence type="predicted"/>
<name>A0A4Q1JT34_9GAMM</name>
<dbReference type="InterPro" id="IPR011971">
    <property type="entry name" value="CHP02284"/>
</dbReference>
<dbReference type="RefSeq" id="WP_129471760.1">
    <property type="nucleotide sequence ID" value="NZ_SAWZ01000007.1"/>
</dbReference>
<sequence length="151" mass="16579">MSTASKTAHSLNDLIQIARDGQDFYTDAAPKVKDAELAQLFNKIAATKQNIVDQLSRVVAANGKEPAQHGTLVGSLQEFYGKTRAALGDTQYGYVAELEESEDRLLKAFRETVADADTTPEARRAIETLMPDVVQTHGIMRDRKLAMKRAA</sequence>
<evidence type="ECO:0000313" key="3">
    <source>
        <dbReference type="Proteomes" id="UP000289784"/>
    </source>
</evidence>
<dbReference type="Gene3D" id="1.20.1260.10">
    <property type="match status" value="1"/>
</dbReference>
<dbReference type="AlphaFoldDB" id="A0A4Q1JT34"/>
<dbReference type="InterPro" id="IPR009078">
    <property type="entry name" value="Ferritin-like_SF"/>
</dbReference>
<keyword evidence="3" id="KW-1185">Reference proteome</keyword>
<gene>
    <name evidence="2" type="ORF">EPA99_13495</name>
</gene>
<dbReference type="OrthoDB" id="268257at2"/>
<organism evidence="2 3">
    <name type="scientific">Pseudoxanthomonas composti</name>
    <dbReference type="NCBI Taxonomy" id="2137479"/>
    <lineage>
        <taxon>Bacteria</taxon>
        <taxon>Pseudomonadati</taxon>
        <taxon>Pseudomonadota</taxon>
        <taxon>Gammaproteobacteria</taxon>
        <taxon>Lysobacterales</taxon>
        <taxon>Lysobacteraceae</taxon>
        <taxon>Pseudoxanthomonas</taxon>
    </lineage>
</organism>
<dbReference type="NCBIfam" id="TIGR02284">
    <property type="entry name" value="PA2169 family four-helix-bundle protein"/>
    <property type="match status" value="1"/>
</dbReference>
<dbReference type="InterPro" id="IPR019052">
    <property type="entry name" value="DUF2383"/>
</dbReference>
<feature type="domain" description="DUF2383" evidence="1">
    <location>
        <begin position="7"/>
        <end position="113"/>
    </location>
</feature>
<evidence type="ECO:0000259" key="1">
    <source>
        <dbReference type="Pfam" id="PF09537"/>
    </source>
</evidence>
<dbReference type="Proteomes" id="UP000289784">
    <property type="component" value="Unassembled WGS sequence"/>
</dbReference>
<dbReference type="Pfam" id="PF09537">
    <property type="entry name" value="DUF2383"/>
    <property type="match status" value="1"/>
</dbReference>
<dbReference type="SUPFAM" id="SSF47240">
    <property type="entry name" value="Ferritin-like"/>
    <property type="match status" value="1"/>
</dbReference>
<accession>A0A4Q1JT34</accession>
<evidence type="ECO:0000313" key="2">
    <source>
        <dbReference type="EMBL" id="RXR03448.1"/>
    </source>
</evidence>
<protein>
    <submittedName>
        <fullName evidence="2">PA2169 family four-helix-bundle protein</fullName>
    </submittedName>
</protein>